<dbReference type="SUPFAM" id="SSF63829">
    <property type="entry name" value="Calcium-dependent phosphotriesterase"/>
    <property type="match status" value="1"/>
</dbReference>
<name>A0A8H6THU6_MYCCL</name>
<protein>
    <recommendedName>
        <fullName evidence="3">SMP-30/Gluconolactonase/LRE-like region domain-containing protein</fullName>
    </recommendedName>
</protein>
<dbReference type="AlphaFoldDB" id="A0A8H6THU6"/>
<organism evidence="1 2">
    <name type="scientific">Mycena chlorophos</name>
    <name type="common">Agaric fungus</name>
    <name type="synonym">Agaricus chlorophos</name>
    <dbReference type="NCBI Taxonomy" id="658473"/>
    <lineage>
        <taxon>Eukaryota</taxon>
        <taxon>Fungi</taxon>
        <taxon>Dikarya</taxon>
        <taxon>Basidiomycota</taxon>
        <taxon>Agaricomycotina</taxon>
        <taxon>Agaricomycetes</taxon>
        <taxon>Agaricomycetidae</taxon>
        <taxon>Agaricales</taxon>
        <taxon>Marasmiineae</taxon>
        <taxon>Mycenaceae</taxon>
        <taxon>Mycena</taxon>
    </lineage>
</organism>
<keyword evidence="2" id="KW-1185">Reference proteome</keyword>
<evidence type="ECO:0008006" key="3">
    <source>
        <dbReference type="Google" id="ProtNLM"/>
    </source>
</evidence>
<dbReference type="InterPro" id="IPR052998">
    <property type="entry name" value="Hetero-Diels-Alderase-like"/>
</dbReference>
<dbReference type="InterPro" id="IPR011042">
    <property type="entry name" value="6-blade_b-propeller_TolB-like"/>
</dbReference>
<dbReference type="EMBL" id="JACAZE010000003">
    <property type="protein sequence ID" value="KAF7319190.1"/>
    <property type="molecule type" value="Genomic_DNA"/>
</dbReference>
<evidence type="ECO:0000313" key="2">
    <source>
        <dbReference type="Proteomes" id="UP000613580"/>
    </source>
</evidence>
<reference evidence="1" key="1">
    <citation type="submission" date="2020-05" db="EMBL/GenBank/DDBJ databases">
        <title>Mycena genomes resolve the evolution of fungal bioluminescence.</title>
        <authorList>
            <person name="Tsai I.J."/>
        </authorList>
    </citation>
    <scope>NUCLEOTIDE SEQUENCE</scope>
    <source>
        <strain evidence="1">110903Hualien_Pintung</strain>
    </source>
</reference>
<dbReference type="Gene3D" id="2.120.10.30">
    <property type="entry name" value="TolB, C-terminal domain"/>
    <property type="match status" value="1"/>
</dbReference>
<accession>A0A8H6THU6</accession>
<evidence type="ECO:0000313" key="1">
    <source>
        <dbReference type="EMBL" id="KAF7319190.1"/>
    </source>
</evidence>
<sequence length="368" mass="38728">MPDIDRVSSQLPSASHKRPKIHADFKLKMKSLCPLILALSAAAEYSGTVLYQSPTNLWLENIAARANSHLLITSAESPTLYTVDPRAQSVTLNEVFTFPNATALMGITEYKPDVFAVVVSNLTLGPPREALGTVVIWSVAFDAKTGAISASPAVSVPLLPNSNTAAPQNAICINGISPLSSTVILGAESVSGAIYAFDMASGSVTSVASSPQWIATTNASAPVQLGINGLKYHDGYAYWSAGVEELFGRVRVSLGHHHTIEAGVVEVLAPIDNPYTVAGQSADDLAFDRAGRVWMAVHPSEIVLFERAANGSLVQHTAAGDASGIDLTTFNGPSAVAFGRGEEQEEILYVTTKTGQLIAVDTTGSTYE</sequence>
<gene>
    <name evidence="1" type="ORF">HMN09_00255500</name>
</gene>
<dbReference type="OrthoDB" id="2896642at2759"/>
<proteinExistence type="predicted"/>
<comment type="caution">
    <text evidence="1">The sequence shown here is derived from an EMBL/GenBank/DDBJ whole genome shotgun (WGS) entry which is preliminary data.</text>
</comment>
<dbReference type="PANTHER" id="PTHR42060:SF1">
    <property type="entry name" value="NHL REPEAT-CONTAINING PROTEIN"/>
    <property type="match status" value="1"/>
</dbReference>
<dbReference type="Proteomes" id="UP000613580">
    <property type="component" value="Unassembled WGS sequence"/>
</dbReference>
<dbReference type="PANTHER" id="PTHR42060">
    <property type="entry name" value="NHL REPEAT-CONTAINING PROTEIN-RELATED"/>
    <property type="match status" value="1"/>
</dbReference>